<dbReference type="OrthoDB" id="9790815at2"/>
<accession>A0A4R5LZM7</accession>
<dbReference type="EMBL" id="SMRP01000035">
    <property type="protein sequence ID" value="TDG18100.1"/>
    <property type="molecule type" value="Genomic_DNA"/>
</dbReference>
<evidence type="ECO:0000313" key="1">
    <source>
        <dbReference type="EMBL" id="TDG18100.1"/>
    </source>
</evidence>
<dbReference type="AlphaFoldDB" id="A0A4R5LZM7"/>
<proteinExistence type="predicted"/>
<evidence type="ECO:0000313" key="2">
    <source>
        <dbReference type="Proteomes" id="UP000295722"/>
    </source>
</evidence>
<sequence>MNAREFARGEKSPRVSLYRVGAQSGALTLALRRTGGQGANRVEIVAAQDGADAADAHQVS</sequence>
<gene>
    <name evidence="1" type="ORF">EYW47_35620</name>
</gene>
<comment type="caution">
    <text evidence="1">The sequence shown here is derived from an EMBL/GenBank/DDBJ whole genome shotgun (WGS) entry which is preliminary data.</text>
</comment>
<organism evidence="1 2">
    <name type="scientific">Paraburkholderia silviterrae</name>
    <dbReference type="NCBI Taxonomy" id="2528715"/>
    <lineage>
        <taxon>Bacteria</taxon>
        <taxon>Pseudomonadati</taxon>
        <taxon>Pseudomonadota</taxon>
        <taxon>Betaproteobacteria</taxon>
        <taxon>Burkholderiales</taxon>
        <taxon>Burkholderiaceae</taxon>
        <taxon>Paraburkholderia</taxon>
    </lineage>
</organism>
<dbReference type="Proteomes" id="UP000295722">
    <property type="component" value="Unassembled WGS sequence"/>
</dbReference>
<reference evidence="1 2" key="1">
    <citation type="submission" date="2019-03" db="EMBL/GenBank/DDBJ databases">
        <title>Paraburkholderia sp. 4M-K11, isolated from subtropical forest soil.</title>
        <authorList>
            <person name="Gao Z.-H."/>
            <person name="Qiu L.-H."/>
        </authorList>
    </citation>
    <scope>NUCLEOTIDE SEQUENCE [LARGE SCALE GENOMIC DNA]</scope>
    <source>
        <strain evidence="1 2">4M-K11</strain>
    </source>
</reference>
<protein>
    <submittedName>
        <fullName evidence="1">Uncharacterized protein</fullName>
    </submittedName>
</protein>
<name>A0A4R5LZM7_9BURK</name>
<dbReference type="RefSeq" id="WP_133199498.1">
    <property type="nucleotide sequence ID" value="NZ_JBHUCW010000027.1"/>
</dbReference>
<keyword evidence="2" id="KW-1185">Reference proteome</keyword>